<dbReference type="InterPro" id="IPR018247">
    <property type="entry name" value="EF_Hand_1_Ca_BS"/>
</dbReference>
<dbReference type="PANTHER" id="PTHR18905">
    <property type="entry name" value="NINEIN"/>
    <property type="match status" value="1"/>
</dbReference>
<accession>A0ABP1P2Y2</accession>
<dbReference type="PROSITE" id="PS00018">
    <property type="entry name" value="EF_HAND_1"/>
    <property type="match status" value="1"/>
</dbReference>
<evidence type="ECO:0000313" key="8">
    <source>
        <dbReference type="EMBL" id="CAL7945750.1"/>
    </source>
</evidence>
<evidence type="ECO:0000259" key="7">
    <source>
        <dbReference type="PROSITE" id="PS50222"/>
    </source>
</evidence>
<dbReference type="Proteomes" id="UP001642520">
    <property type="component" value="Unassembled WGS sequence"/>
</dbReference>
<name>A0ABP1P2Y2_XYLVO</name>
<dbReference type="Gene3D" id="1.10.238.10">
    <property type="entry name" value="EF-hand"/>
    <property type="match status" value="1"/>
</dbReference>
<dbReference type="PROSITE" id="PS50222">
    <property type="entry name" value="EF_HAND_2"/>
    <property type="match status" value="1"/>
</dbReference>
<feature type="coiled-coil region" evidence="6">
    <location>
        <begin position="1056"/>
        <end position="1112"/>
    </location>
</feature>
<keyword evidence="4" id="KW-0106">Calcium</keyword>
<keyword evidence="3" id="KW-0597">Phosphoprotein</keyword>
<evidence type="ECO:0000256" key="3">
    <source>
        <dbReference type="ARBA" id="ARBA00022553"/>
    </source>
</evidence>
<dbReference type="PANTHER" id="PTHR18905:SF13">
    <property type="entry name" value="NON-CENTROSOMAL MICROTUBULE ARRAY"/>
    <property type="match status" value="1"/>
</dbReference>
<evidence type="ECO:0000256" key="2">
    <source>
        <dbReference type="ARBA" id="ARBA00022490"/>
    </source>
</evidence>
<feature type="coiled-coil region" evidence="6">
    <location>
        <begin position="311"/>
        <end position="363"/>
    </location>
</feature>
<evidence type="ECO:0000313" key="9">
    <source>
        <dbReference type="Proteomes" id="UP001642520"/>
    </source>
</evidence>
<comment type="caution">
    <text evidence="8">The sequence shown here is derived from an EMBL/GenBank/DDBJ whole genome shotgun (WGS) entry which is preliminary data.</text>
</comment>
<proteinExistence type="predicted"/>
<sequence>MDEHNNDPYEQQLYAVFQSCLTKGETELQEDNWLSLCHKLHLTEQSDELKSCIQQRKQEKQSISFQEFRAALLTLLDKTQESIAHTDKDNITELQNDINPNIIDNKRCNSLTSNNSSSNVDFLNLKTGVTVDESRLKSLWEKINSYLKENVDSATMVFISNYLGIPALPKQITQCIFEKLDQNCDGLISLDEFLIIFQTKAMEDQLTLDKNKESIKELTKLDFRKRSTDIHTPRKTSFTRNSTFLDTWKHSNITNTALLTEEGLKTSEISLADVTTTLCDELKNFNDSLDHSALQSHMMLRDVLMLYQEELHSLNLVIENISSEKEKLRTDFIEANKRANTLAQEIDEQHARQEEIVQNLRKQVEQRHAESIQDLSNQLSSEREISASALKSKDDQIQTLQKENHEIRNKFVNTLQENQVLETENENLRNQIEKLKQSNNELLTQMKMLAAEHDESQNIEVKHQQEVIFLVDRIKQLQAEAVLFRDQNDELTAKLESLKLHDCYIKDIGYCRQNDLPGTHTTRNTQLNETESKDTFVVEEDDLDIVLKHSTSLSCDSTEEDNIQSGKKADLKQFKNTVIKQLKTILANNNKCTLENCSFKNEISGMIIRLQSSQSTQVLKETDFVKSIASEMEAECEERMSESLRDFVVPKHKNSVSIKRTVSSNNNDNNCDIDIFNHQDTKSSLQNKVSSLRDYPPRKEEHANIDHSKPNKEKSTSVVYCAKLSNEINTKTNSSLMKNELTEDVVFLNSKLKEIEATHAAEKKQLIEQCAELERSLDMLKTEYEMCEDYWTAKLEEERQLFEQEQKISDEKFSELIAKMAEYEELISPVDKIKNSGRLSPIEEKLNLEQQYIDLEEEFEKWKVQMEEEISQKDKDIKDLQDRIKSLERPIMTDMSVQVTDDFIFPPLLMQPSYVPNDSFNVQPSNESVSKLAQCSNNVCKLPEEFKFNGILESTTLSNDFVPRLTKDDTDSSNSDAYQMHTQYPVKGVNNTCKIEKPESQWNAADVNEKFAKKGSIQDAEYGFIQNTLKLQNLKQPSCHCMRNDDQVCCINVNILHKLNMKLQAQERRKHQLQEYFKQQQYYTEHVLQHIMSQHQVEILELQRLLRNTQERLQLEFQTNAEQAELLARTDVLVKDLYIENACLTANLKHLKQHYHMLTGLNAESTSI</sequence>
<feature type="domain" description="EF-hand" evidence="7">
    <location>
        <begin position="168"/>
        <end position="203"/>
    </location>
</feature>
<keyword evidence="6" id="KW-0175">Coiled coil</keyword>
<dbReference type="InterPro" id="IPR002048">
    <property type="entry name" value="EF_hand_dom"/>
</dbReference>
<protein>
    <recommendedName>
        <fullName evidence="7">EF-hand domain-containing protein</fullName>
    </recommendedName>
</protein>
<feature type="coiled-coil region" evidence="6">
    <location>
        <begin position="738"/>
        <end position="783"/>
    </location>
</feature>
<dbReference type="SUPFAM" id="SSF47473">
    <property type="entry name" value="EF-hand"/>
    <property type="match status" value="1"/>
</dbReference>
<keyword evidence="2" id="KW-0963">Cytoplasm</keyword>
<evidence type="ECO:0000256" key="5">
    <source>
        <dbReference type="ARBA" id="ARBA00023212"/>
    </source>
</evidence>
<comment type="subcellular location">
    <subcellularLocation>
        <location evidence="1">Cytoplasm</location>
        <location evidence="1">Cytoskeleton</location>
        <location evidence="1">Microtubule organizing center</location>
        <location evidence="1">Centrosome</location>
    </subcellularLocation>
</comment>
<keyword evidence="9" id="KW-1185">Reference proteome</keyword>
<feature type="coiled-coil region" evidence="6">
    <location>
        <begin position="390"/>
        <end position="494"/>
    </location>
</feature>
<gene>
    <name evidence="8" type="ORF">XYLVIOL_LOCUS7385</name>
</gene>
<dbReference type="EMBL" id="CAXAJV020001294">
    <property type="protein sequence ID" value="CAL7945750.1"/>
    <property type="molecule type" value="Genomic_DNA"/>
</dbReference>
<feature type="coiled-coil region" evidence="6">
    <location>
        <begin position="845"/>
        <end position="883"/>
    </location>
</feature>
<dbReference type="InterPro" id="IPR011992">
    <property type="entry name" value="EF-hand-dom_pair"/>
</dbReference>
<evidence type="ECO:0000256" key="4">
    <source>
        <dbReference type="ARBA" id="ARBA00022837"/>
    </source>
</evidence>
<evidence type="ECO:0000256" key="1">
    <source>
        <dbReference type="ARBA" id="ARBA00004300"/>
    </source>
</evidence>
<keyword evidence="5" id="KW-0206">Cytoskeleton</keyword>
<organism evidence="8 9">
    <name type="scientific">Xylocopa violacea</name>
    <name type="common">Violet carpenter bee</name>
    <name type="synonym">Apis violacea</name>
    <dbReference type="NCBI Taxonomy" id="135666"/>
    <lineage>
        <taxon>Eukaryota</taxon>
        <taxon>Metazoa</taxon>
        <taxon>Ecdysozoa</taxon>
        <taxon>Arthropoda</taxon>
        <taxon>Hexapoda</taxon>
        <taxon>Insecta</taxon>
        <taxon>Pterygota</taxon>
        <taxon>Neoptera</taxon>
        <taxon>Endopterygota</taxon>
        <taxon>Hymenoptera</taxon>
        <taxon>Apocrita</taxon>
        <taxon>Aculeata</taxon>
        <taxon>Apoidea</taxon>
        <taxon>Anthophila</taxon>
        <taxon>Apidae</taxon>
        <taxon>Xylocopa</taxon>
        <taxon>Xylocopa</taxon>
    </lineage>
</organism>
<reference evidence="8 9" key="1">
    <citation type="submission" date="2024-08" db="EMBL/GenBank/DDBJ databases">
        <authorList>
            <person name="Will J Nash"/>
            <person name="Angela Man"/>
            <person name="Seanna McTaggart"/>
            <person name="Kendall Baker"/>
            <person name="Tom Barker"/>
            <person name="Leah Catchpole"/>
            <person name="Alex Durrant"/>
            <person name="Karim Gharbi"/>
            <person name="Naomi Irish"/>
            <person name="Gemy Kaithakottil"/>
            <person name="Debby Ku"/>
            <person name="Aaliyah Providence"/>
            <person name="Felix Shaw"/>
            <person name="David Swarbreck"/>
            <person name="Chris Watkins"/>
            <person name="Ann M. McCartney"/>
            <person name="Giulio Formenti"/>
            <person name="Alice Mouton"/>
            <person name="Noel Vella"/>
            <person name="Bjorn M von Reumont"/>
            <person name="Adriana Vella"/>
            <person name="Wilfried Haerty"/>
        </authorList>
    </citation>
    <scope>NUCLEOTIDE SEQUENCE [LARGE SCALE GENOMIC DNA]</scope>
</reference>
<evidence type="ECO:0000256" key="6">
    <source>
        <dbReference type="SAM" id="Coils"/>
    </source>
</evidence>